<dbReference type="CDD" id="cd01392">
    <property type="entry name" value="HTH_LacI"/>
    <property type="match status" value="1"/>
</dbReference>
<dbReference type="eggNOG" id="COG1609">
    <property type="taxonomic scope" value="Bacteria"/>
</dbReference>
<evidence type="ECO:0000256" key="1">
    <source>
        <dbReference type="ARBA" id="ARBA00023015"/>
    </source>
</evidence>
<keyword evidence="6" id="KW-1185">Reference proteome</keyword>
<dbReference type="AlphaFoldDB" id="F4QLW0"/>
<dbReference type="Pfam" id="PF13377">
    <property type="entry name" value="Peripla_BP_3"/>
    <property type="match status" value="1"/>
</dbReference>
<keyword evidence="2" id="KW-0238">DNA-binding</keyword>
<feature type="domain" description="HTH lacI-type" evidence="4">
    <location>
        <begin position="25"/>
        <end position="79"/>
    </location>
</feature>
<dbReference type="EMBL" id="GL883077">
    <property type="protein sequence ID" value="EGF92379.1"/>
    <property type="molecule type" value="Genomic_DNA"/>
</dbReference>
<proteinExistence type="predicted"/>
<dbReference type="SUPFAM" id="SSF47413">
    <property type="entry name" value="lambda repressor-like DNA-binding domains"/>
    <property type="match status" value="1"/>
</dbReference>
<evidence type="ECO:0000313" key="5">
    <source>
        <dbReference type="EMBL" id="EGF92379.1"/>
    </source>
</evidence>
<dbReference type="Pfam" id="PF00356">
    <property type="entry name" value="LacI"/>
    <property type="match status" value="1"/>
</dbReference>
<dbReference type="GO" id="GO:0003700">
    <property type="term" value="F:DNA-binding transcription factor activity"/>
    <property type="evidence" value="ECO:0007669"/>
    <property type="project" value="TreeGrafter"/>
</dbReference>
<dbReference type="InterPro" id="IPR046335">
    <property type="entry name" value="LacI/GalR-like_sensor"/>
</dbReference>
<dbReference type="Proteomes" id="UP000006512">
    <property type="component" value="Unassembled WGS sequence"/>
</dbReference>
<reference evidence="6" key="1">
    <citation type="submission" date="2011-03" db="EMBL/GenBank/DDBJ databases">
        <title>Draft genome sequence of Brevundimonas diminuta.</title>
        <authorList>
            <person name="Brown P.J.B."/>
            <person name="Buechlein A."/>
            <person name="Hemmerich C."/>
            <person name="Brun Y.V."/>
        </authorList>
    </citation>
    <scope>NUCLEOTIDE SEQUENCE [LARGE SCALE GENOMIC DNA]</scope>
    <source>
        <strain evidence="6">C19</strain>
    </source>
</reference>
<dbReference type="PANTHER" id="PTHR30146:SF153">
    <property type="entry name" value="LACTOSE OPERON REPRESSOR"/>
    <property type="match status" value="1"/>
</dbReference>
<keyword evidence="1" id="KW-0805">Transcription regulation</keyword>
<evidence type="ECO:0000313" key="6">
    <source>
        <dbReference type="Proteomes" id="UP000006512"/>
    </source>
</evidence>
<dbReference type="GO" id="GO:0000976">
    <property type="term" value="F:transcription cis-regulatory region binding"/>
    <property type="evidence" value="ECO:0007669"/>
    <property type="project" value="TreeGrafter"/>
</dbReference>
<evidence type="ECO:0000259" key="4">
    <source>
        <dbReference type="PROSITE" id="PS50932"/>
    </source>
</evidence>
<dbReference type="OrthoDB" id="128688at2"/>
<dbReference type="PROSITE" id="PS00356">
    <property type="entry name" value="HTH_LACI_1"/>
    <property type="match status" value="1"/>
</dbReference>
<dbReference type="InterPro" id="IPR028082">
    <property type="entry name" value="Peripla_BP_I"/>
</dbReference>
<dbReference type="RefSeq" id="WP_006271554.1">
    <property type="nucleotide sequence ID" value="NZ_GL883077.1"/>
</dbReference>
<dbReference type="Gene3D" id="1.10.260.40">
    <property type="entry name" value="lambda repressor-like DNA-binding domains"/>
    <property type="match status" value="1"/>
</dbReference>
<evidence type="ECO:0000256" key="2">
    <source>
        <dbReference type="ARBA" id="ARBA00023125"/>
    </source>
</evidence>
<dbReference type="HOGENOM" id="CLU_037628_6_4_5"/>
<evidence type="ECO:0000256" key="3">
    <source>
        <dbReference type="ARBA" id="ARBA00023163"/>
    </source>
</evidence>
<dbReference type="SUPFAM" id="SSF53822">
    <property type="entry name" value="Periplasmic binding protein-like I"/>
    <property type="match status" value="1"/>
</dbReference>
<organism evidence="5 6">
    <name type="scientific">Asticcacaulis biprosthecium C19</name>
    <dbReference type="NCBI Taxonomy" id="715226"/>
    <lineage>
        <taxon>Bacteria</taxon>
        <taxon>Pseudomonadati</taxon>
        <taxon>Pseudomonadota</taxon>
        <taxon>Alphaproteobacteria</taxon>
        <taxon>Caulobacterales</taxon>
        <taxon>Caulobacteraceae</taxon>
        <taxon>Asticcacaulis</taxon>
    </lineage>
</organism>
<dbReference type="InterPro" id="IPR010982">
    <property type="entry name" value="Lambda_DNA-bd_dom_sf"/>
</dbReference>
<keyword evidence="3" id="KW-0804">Transcription</keyword>
<dbReference type="Gene3D" id="3.40.50.2300">
    <property type="match status" value="2"/>
</dbReference>
<dbReference type="STRING" id="715226.ABI_08150"/>
<dbReference type="PROSITE" id="PS50932">
    <property type="entry name" value="HTH_LACI_2"/>
    <property type="match status" value="1"/>
</dbReference>
<protein>
    <submittedName>
        <fullName evidence="5">Bacterial regulatory protein, lacI family protein</fullName>
    </submittedName>
</protein>
<gene>
    <name evidence="5" type="ORF">ABI_08150</name>
</gene>
<dbReference type="CDD" id="cd01545">
    <property type="entry name" value="PBP1_SalR"/>
    <property type="match status" value="1"/>
</dbReference>
<name>F4QLW0_9CAUL</name>
<dbReference type="PANTHER" id="PTHR30146">
    <property type="entry name" value="LACI-RELATED TRANSCRIPTIONAL REPRESSOR"/>
    <property type="match status" value="1"/>
</dbReference>
<sequence>MTDPIHGDRMNGDPVEDFLKRRKKATINDVASLAQVSKKTVSRVINKSPSVRGETRDLVNDIIARVGFRPDPQARGLAFRRSFLIGLIYDNPNAQYIVNMQMGALDGLRGSGNELVVHPCDWKAEGFLDEIRDFVELQRLAGVIILPPVAEDQGLLDLLDELDVPFIRVTARNNDVQPPIAGLQIVSRDRVGCEQAGEHIVGLGHRRIGFIAGNELYPSAHERRAGFEKGLANHGLTFATVESGNYSFDSGYEAAQKMLTRPDRPTAIIGCNDDMAAGAYKAAYELGLRIPDDLTILGFDDAPIATRINPTLTTVRLPTRDMARMASEKLTSAETKPGASFIFDSALIIRGSSGPVPK</sequence>
<dbReference type="SMART" id="SM00354">
    <property type="entry name" value="HTH_LACI"/>
    <property type="match status" value="1"/>
</dbReference>
<dbReference type="InterPro" id="IPR000843">
    <property type="entry name" value="HTH_LacI"/>
</dbReference>
<accession>F4QLW0</accession>